<dbReference type="InterPro" id="IPR001795">
    <property type="entry name" value="RNA-dir_pol_luteovirus"/>
</dbReference>
<dbReference type="GO" id="GO:0003968">
    <property type="term" value="F:RNA-directed RNA polymerase activity"/>
    <property type="evidence" value="ECO:0007669"/>
    <property type="project" value="UniProtKB-KW"/>
</dbReference>
<keyword evidence="3 7" id="KW-0808">Transferase</keyword>
<sequence>MRTLGEENISSKAGMRTPGAENISSSFSILSQIPKFAHARMGTPGEGNSFPNFTKYAGMRTPGEGNSFLNFSNAETPKHSEGKFGMRSTAWKYGATAGRLVGNNTISCISQRVARTNLEKKRVAGCDLGGRKQESILVACRRQPQVNYAQEDSQKEHAARHNTRGFSSMMGTRKNYKGIRIARGVASQLTTSVAGPMDVRESYGYKSDYFEVHKRIGAYVNSSGILQLRIKDGQPGVTATATYTVVGDVAPTSKVKEEIWLGWNSKPWHLFNQPGPSWQVICPSQIVEEMKRLSMRDYKSGPMQSVLDKVDKEHLASIAMGFNNALEIGDNHIALLFALAGYLTECTWAEQINAKKEVNGNRVYPRCIERWDDTAAMDVFVSRTATAVSTNAGPSAAALMWAAAGSQLPKWAVFKEGKKYLLPWSTMTLEPTAQIVVGLNDRPDFEIIPSEPLQVATIISEYVTRNGLNEQWEVAMDLAAVIPWCREEAWVKQLPKPKHVTDFYSSYSALQTQGVGTTGGVRIVTHINTGCASSVLTGLAIRSSIQSMINSELGAQNQCSVGAVAKKSLLTAPMNYAQLAEEGRGRSTILSNAMDSIMFLAGDMSGLYTQRARLVHSAKRVPLLANSLLGCQRDWAAKALLEGWTFEPVMIGMTLIELSAKERLLYKLSGLDNIEQVMPKDMCKAGMPNGTSPINLMAPKQTRRLTELVGRNLRLSLDRIDFEVTRWQVPRELFLGYHQYADITMDGSAPDADVREWGDVYPNQPNVQGAKEEEQSEGQQDPEILEDQEEYVPKSPTFEPESPTKLSARPDVEKYGNPFEYPAGNRPTNKNYIPPPPRVIKPFKKASSLSRVPVEKTKFIDNNELQLGESRELTKDGRDTKLYTRLTSNKELSPIKTPTKTLSPKVSINFHAEATPSPIKYRSVTKAQDNSSYILTGIESDDFKEQLASGNLKTSYLPIEGDEMLDVRDTELVDSDDDGWCGVHAILNSYRGMTGKDDWSVHKLKGIAQQAFGFDGTIGGLTEEHMAYLASHMGHGLAFYDEQGEYLHRIGRPSKLLPIRWKGNNHVLGYKLAHKNNRPAGAKQVSKQIGTISMKALCSKLHDILDTDADTDWSLALAQVLGSNWQVDYKHWLRLKNNVIIRKDSVSSHELVLLLASGPKPQGWSSAKLWVSWRKGKLGNHGWPSQLVSCPGLMPTVPDTQQWERNRTITPQMIGIHERCHSQWWPQWMANLWVTPGLAANESYKKQLDERFPVARAAGEGGARIRAHEAITEYGQAVKEVWPNSFKAILSTQARDNQSVTAAIMGLWAAAKDARPDIDRTIAACWRQPNRVECLKRVAAWAEKAGVITLTYINMWTARTTEEADWDAEERNRTSEPPILKNPAGEDISHKVEAAITKIIMNIDYRNKTSLKSETWKDFWMRRAEWAVSGAFQSSTGLKQGVIKPFISESGWEGRPNKRLAVDLLPDSLWEMFKNHPPKITAYPHTKRNELGNKARAIYGTDFESYAISAYAADGFEVRMLDQFEEMRPSAQTWFQTIMDLTQIRREGEMMAGFDYADFNIQHSNDSMSWFYKARAQWWKGAPISPEAKQDKMWACEWMAQAVQNQVVIHKLTGREYRTTRGMFSGIRDTTNMNTLLSRAYDDVVQDEWREYIGGRVQGGRFYGDDLHQGPCTIDKAYRLMQAKRKANLIAQLTKCEVGQNIQYLRVRYGPNKAEGSVQRSIASAVNGNWEVRGHQGREQGLQGVVQTLVARGYPTKGLLRLLVRAVARNRLQKLPGPDDQTCVILPKEQQYEVEEPILVYRLNKQYRKRFRATPMVVNQLTKECEQYVVRVTERQKKSIIRAAYAQLGIEESNGMAGGIALDVRRKNGPNLRIPVHSTEISYAQSRKAYIHELLGINQPIDQRIISARDPLQPYALSGSNTEEIKYPKIRVMI</sequence>
<feature type="region of interest" description="Disordered" evidence="8">
    <location>
        <begin position="1364"/>
        <end position="1384"/>
    </location>
</feature>
<feature type="region of interest" description="Disordered" evidence="8">
    <location>
        <begin position="751"/>
        <end position="836"/>
    </location>
</feature>
<dbReference type="GO" id="GO:0003723">
    <property type="term" value="F:RNA binding"/>
    <property type="evidence" value="ECO:0007669"/>
    <property type="project" value="InterPro"/>
</dbReference>
<evidence type="ECO:0000256" key="4">
    <source>
        <dbReference type="ARBA" id="ARBA00022695"/>
    </source>
</evidence>
<evidence type="ECO:0000256" key="7">
    <source>
        <dbReference type="RuleBase" id="RU364050"/>
    </source>
</evidence>
<keyword evidence="5 7" id="KW-0547">Nucleotide-binding</keyword>
<organism evidence="9">
    <name type="scientific">Erysiphales associated toti-like virus 1</name>
    <dbReference type="NCBI Taxonomy" id="2719861"/>
    <lineage>
        <taxon>Viruses</taxon>
        <taxon>Riboviria</taxon>
        <taxon>Orthornavirae</taxon>
        <taxon>Duplornaviricota</taxon>
        <taxon>Chrymotiviricetes</taxon>
        <taxon>Ghabrivirales</taxon>
        <taxon>Totiviridae</taxon>
    </lineage>
</organism>
<dbReference type="SUPFAM" id="SSF56672">
    <property type="entry name" value="DNA/RNA polymerases"/>
    <property type="match status" value="1"/>
</dbReference>
<keyword evidence="7" id="KW-0693">Viral RNA replication</keyword>
<protein>
    <recommendedName>
        <fullName evidence="7">RNA-directed RNA polymerase</fullName>
        <ecNumber evidence="7">2.7.7.48</ecNumber>
    </recommendedName>
</protein>
<dbReference type="InterPro" id="IPR043502">
    <property type="entry name" value="DNA/RNA_pol_sf"/>
</dbReference>
<name>A0A6G9ELK6_9VIRU</name>
<evidence type="ECO:0000256" key="2">
    <source>
        <dbReference type="ARBA" id="ARBA00022484"/>
    </source>
</evidence>
<keyword evidence="4 7" id="KW-0548">Nucleotidyltransferase</keyword>
<evidence type="ECO:0000256" key="3">
    <source>
        <dbReference type="ARBA" id="ARBA00022679"/>
    </source>
</evidence>
<comment type="catalytic activity">
    <reaction evidence="6 7">
        <text>RNA(n) + a ribonucleoside 5'-triphosphate = RNA(n+1) + diphosphate</text>
        <dbReference type="Rhea" id="RHEA:21248"/>
        <dbReference type="Rhea" id="RHEA-COMP:14527"/>
        <dbReference type="Rhea" id="RHEA-COMP:17342"/>
        <dbReference type="ChEBI" id="CHEBI:33019"/>
        <dbReference type="ChEBI" id="CHEBI:61557"/>
        <dbReference type="ChEBI" id="CHEBI:140395"/>
        <dbReference type="EC" id="2.7.7.48"/>
    </reaction>
</comment>
<proteinExistence type="inferred from homology"/>
<comment type="similarity">
    <text evidence="1">Belongs to the totiviridae RNA-directed RNA polymerase family.</text>
</comment>
<evidence type="ECO:0000256" key="6">
    <source>
        <dbReference type="ARBA" id="ARBA00048744"/>
    </source>
</evidence>
<feature type="region of interest" description="Disordered" evidence="8">
    <location>
        <begin position="149"/>
        <end position="169"/>
    </location>
</feature>
<accession>A0A6G9ELK6</accession>
<dbReference type="EMBL" id="MN628279">
    <property type="protein sequence ID" value="QIP68058.1"/>
    <property type="molecule type" value="Genomic_RNA"/>
</dbReference>
<dbReference type="GO" id="GO:0006351">
    <property type="term" value="P:DNA-templated transcription"/>
    <property type="evidence" value="ECO:0007669"/>
    <property type="project" value="InterPro"/>
</dbReference>
<evidence type="ECO:0000256" key="8">
    <source>
        <dbReference type="SAM" id="MobiDB-lite"/>
    </source>
</evidence>
<evidence type="ECO:0000256" key="1">
    <source>
        <dbReference type="ARBA" id="ARBA00010455"/>
    </source>
</evidence>
<reference evidence="9" key="1">
    <citation type="submission" date="2019-10" db="EMBL/GenBank/DDBJ databases">
        <title>The virome associated to Eryshiphales from vegetable crops in Italy.</title>
        <authorList>
            <person name="Chiapello M."/>
            <person name="Turina M."/>
        </authorList>
    </citation>
    <scope>NUCLEOTIDE SEQUENCE</scope>
    <source>
        <strain evidence="9">PM-A_DN31370</strain>
    </source>
</reference>
<dbReference type="EC" id="2.7.7.48" evidence="7"/>
<dbReference type="Pfam" id="PF02123">
    <property type="entry name" value="RdRP_4"/>
    <property type="match status" value="1"/>
</dbReference>
<keyword evidence="2 7" id="KW-0696">RNA-directed RNA polymerase</keyword>
<evidence type="ECO:0000256" key="5">
    <source>
        <dbReference type="ARBA" id="ARBA00022741"/>
    </source>
</evidence>
<evidence type="ECO:0000313" key="9">
    <source>
        <dbReference type="EMBL" id="QIP68058.1"/>
    </source>
</evidence>
<dbReference type="GO" id="GO:0000166">
    <property type="term" value="F:nucleotide binding"/>
    <property type="evidence" value="ECO:0007669"/>
    <property type="project" value="UniProtKB-KW"/>
</dbReference>